<evidence type="ECO:0000313" key="3">
    <source>
        <dbReference type="EMBL" id="CAH3046606.1"/>
    </source>
</evidence>
<dbReference type="InterPro" id="IPR035983">
    <property type="entry name" value="Hect_E3_ubiquitin_ligase"/>
</dbReference>
<reference evidence="3 4" key="1">
    <citation type="submission" date="2022-05" db="EMBL/GenBank/DDBJ databases">
        <authorList>
            <consortium name="Genoscope - CEA"/>
            <person name="William W."/>
        </authorList>
    </citation>
    <scope>NUCLEOTIDE SEQUENCE [LARGE SCALE GENOMIC DNA]</scope>
</reference>
<comment type="caution">
    <text evidence="3">The sequence shown here is derived from an EMBL/GenBank/DDBJ whole genome shotgun (WGS) entry which is preliminary data.</text>
</comment>
<evidence type="ECO:0000313" key="4">
    <source>
        <dbReference type="Proteomes" id="UP001159405"/>
    </source>
</evidence>
<evidence type="ECO:0000256" key="1">
    <source>
        <dbReference type="ARBA" id="ARBA00022786"/>
    </source>
</evidence>
<dbReference type="InterPro" id="IPR000569">
    <property type="entry name" value="HECT_dom"/>
</dbReference>
<keyword evidence="4" id="KW-1185">Reference proteome</keyword>
<evidence type="ECO:0000259" key="2">
    <source>
        <dbReference type="Pfam" id="PF00632"/>
    </source>
</evidence>
<gene>
    <name evidence="3" type="ORF">PLOB_00008191</name>
</gene>
<sequence>MVQLSHVFRMNDVSLQTFLMQQPKLLEVVFPPHAAKQIKLSKFLAKVSYENEKEDSDKQARAMFEQYLHEIAQRKEGETRLNDLCCFWTGWDFLPPRREVLIANFTLPLSTLLRGPCSSNKRSKLPTSETCFLSLVLPVGHETYRDFLNAMDTAIECGSRGFAYA</sequence>
<name>A0ABN8NAA0_9CNID</name>
<proteinExistence type="predicted"/>
<dbReference type="SUPFAM" id="SSF56204">
    <property type="entry name" value="Hect, E3 ligase catalytic domain"/>
    <property type="match status" value="1"/>
</dbReference>
<dbReference type="Pfam" id="PF00632">
    <property type="entry name" value="HECT"/>
    <property type="match status" value="1"/>
</dbReference>
<organism evidence="3 4">
    <name type="scientific">Porites lobata</name>
    <dbReference type="NCBI Taxonomy" id="104759"/>
    <lineage>
        <taxon>Eukaryota</taxon>
        <taxon>Metazoa</taxon>
        <taxon>Cnidaria</taxon>
        <taxon>Anthozoa</taxon>
        <taxon>Hexacorallia</taxon>
        <taxon>Scleractinia</taxon>
        <taxon>Fungiina</taxon>
        <taxon>Poritidae</taxon>
        <taxon>Porites</taxon>
    </lineage>
</organism>
<dbReference type="Gene3D" id="3.30.2410.10">
    <property type="entry name" value="Hect, E3 ligase catalytic domain"/>
    <property type="match status" value="1"/>
</dbReference>
<feature type="domain" description="HECT" evidence="2">
    <location>
        <begin position="22"/>
        <end position="163"/>
    </location>
</feature>
<accession>A0ABN8NAA0</accession>
<protein>
    <recommendedName>
        <fullName evidence="2">HECT domain-containing protein</fullName>
    </recommendedName>
</protein>
<dbReference type="Proteomes" id="UP001159405">
    <property type="component" value="Unassembled WGS sequence"/>
</dbReference>
<keyword evidence="1" id="KW-0833">Ubl conjugation pathway</keyword>
<dbReference type="EMBL" id="CALNXK010000014">
    <property type="protein sequence ID" value="CAH3046606.1"/>
    <property type="molecule type" value="Genomic_DNA"/>
</dbReference>